<proteinExistence type="inferred from homology"/>
<dbReference type="Pfam" id="PF00155">
    <property type="entry name" value="Aminotran_1_2"/>
    <property type="match status" value="1"/>
</dbReference>
<feature type="non-terminal residue" evidence="5">
    <location>
        <position position="1"/>
    </location>
</feature>
<dbReference type="Proteomes" id="UP000593572">
    <property type="component" value="Unassembled WGS sequence"/>
</dbReference>
<reference evidence="5 6" key="1">
    <citation type="journal article" date="2019" name="Genome Biol. Evol.">
        <title>Insights into the evolution of the New World diploid cottons (Gossypium, subgenus Houzingenia) based on genome sequencing.</title>
        <authorList>
            <person name="Grover C.E."/>
            <person name="Arick M.A. 2nd"/>
            <person name="Thrash A."/>
            <person name="Conover J.L."/>
            <person name="Sanders W.S."/>
            <person name="Peterson D.G."/>
            <person name="Frelichowski J.E."/>
            <person name="Scheffler J.A."/>
            <person name="Scheffler B.E."/>
            <person name="Wendel J.F."/>
        </authorList>
    </citation>
    <scope>NUCLEOTIDE SEQUENCE [LARGE SCALE GENOMIC DNA]</scope>
    <source>
        <strain evidence="5">157</strain>
        <tissue evidence="5">Leaf</tissue>
    </source>
</reference>
<keyword evidence="3" id="KW-0663">Pyridoxal phosphate</keyword>
<feature type="domain" description="Aminotransferase class I/classII large" evidence="4">
    <location>
        <begin position="4"/>
        <end position="165"/>
    </location>
</feature>
<accession>A0A7J8N8K5</accession>
<dbReference type="InterPro" id="IPR015424">
    <property type="entry name" value="PyrdxlP-dep_Trfase"/>
</dbReference>
<evidence type="ECO:0000256" key="3">
    <source>
        <dbReference type="ARBA" id="ARBA00022898"/>
    </source>
</evidence>
<dbReference type="SUPFAM" id="SSF53383">
    <property type="entry name" value="PLP-dependent transferases"/>
    <property type="match status" value="1"/>
</dbReference>
<dbReference type="PANTHER" id="PTHR45744:SF19">
    <property type="entry name" value="AMINOTRANSFERASE TAT2 ISOFORM X1-RELATED"/>
    <property type="match status" value="1"/>
</dbReference>
<dbReference type="PROSITE" id="PS00105">
    <property type="entry name" value="AA_TRANSFER_CLASS_1"/>
    <property type="match status" value="1"/>
</dbReference>
<dbReference type="InterPro" id="IPR015421">
    <property type="entry name" value="PyrdxlP-dep_Trfase_major"/>
</dbReference>
<dbReference type="AlphaFoldDB" id="A0A7J8N8K5"/>
<dbReference type="GO" id="GO:0004838">
    <property type="term" value="F:L-tyrosine-2-oxoglutarate transaminase activity"/>
    <property type="evidence" value="ECO:0007669"/>
    <property type="project" value="TreeGrafter"/>
</dbReference>
<keyword evidence="6" id="KW-1185">Reference proteome</keyword>
<dbReference type="InterPro" id="IPR004838">
    <property type="entry name" value="NHTrfase_class1_PyrdxlP-BS"/>
</dbReference>
<dbReference type="GO" id="GO:0006572">
    <property type="term" value="P:L-tyrosine catabolic process"/>
    <property type="evidence" value="ECO:0007669"/>
    <property type="project" value="TreeGrafter"/>
</dbReference>
<dbReference type="NCBIfam" id="TIGR01265">
    <property type="entry name" value="tyr_nico_aTase"/>
    <property type="match status" value="1"/>
</dbReference>
<evidence type="ECO:0000256" key="2">
    <source>
        <dbReference type="ARBA" id="ARBA00007441"/>
    </source>
</evidence>
<organism evidence="5 6">
    <name type="scientific">Gossypium lobatum</name>
    <dbReference type="NCBI Taxonomy" id="34289"/>
    <lineage>
        <taxon>Eukaryota</taxon>
        <taxon>Viridiplantae</taxon>
        <taxon>Streptophyta</taxon>
        <taxon>Embryophyta</taxon>
        <taxon>Tracheophyta</taxon>
        <taxon>Spermatophyta</taxon>
        <taxon>Magnoliopsida</taxon>
        <taxon>eudicotyledons</taxon>
        <taxon>Gunneridae</taxon>
        <taxon>Pentapetalae</taxon>
        <taxon>rosids</taxon>
        <taxon>malvids</taxon>
        <taxon>Malvales</taxon>
        <taxon>Malvaceae</taxon>
        <taxon>Malvoideae</taxon>
        <taxon>Gossypium</taxon>
    </lineage>
</organism>
<gene>
    <name evidence="5" type="ORF">Golob_000529</name>
</gene>
<sequence>KLSADDIYVTSGCLQAIEVALAAINRPGANILLPRPGFTFYESRAAYEHLEVRHFDLLPDRGWEVDVDAIEALADDNTVAIVIINPGNPCGSVYSYDHLKMVAETARKLGILVIADEVYGHLTFGSTPFVPMGIFGSIVPVLSLGSISKRWVVPGWRLGWLVTSDPNGILQKSGIVESITGFLNISTDPATFIQVKLNVSLLEDISDDLDFCMKLAKEESVIIVPAGMAFGMKNWLRITFACEISALEDGLRRIKAFHQRHVRKQSGLYVIRSLDPDTKMLPSLLE</sequence>
<evidence type="ECO:0000313" key="6">
    <source>
        <dbReference type="Proteomes" id="UP000593572"/>
    </source>
</evidence>
<dbReference type="GO" id="GO:0005829">
    <property type="term" value="C:cytosol"/>
    <property type="evidence" value="ECO:0007669"/>
    <property type="project" value="TreeGrafter"/>
</dbReference>
<dbReference type="InterPro" id="IPR005958">
    <property type="entry name" value="TyrNic_aminoTrfase"/>
</dbReference>
<evidence type="ECO:0000313" key="5">
    <source>
        <dbReference type="EMBL" id="MBA0573246.1"/>
    </source>
</evidence>
<dbReference type="InterPro" id="IPR004839">
    <property type="entry name" value="Aminotransferase_I/II_large"/>
</dbReference>
<dbReference type="PANTHER" id="PTHR45744">
    <property type="entry name" value="TYROSINE AMINOTRANSFERASE"/>
    <property type="match status" value="1"/>
</dbReference>
<dbReference type="GO" id="GO:0030170">
    <property type="term" value="F:pyridoxal phosphate binding"/>
    <property type="evidence" value="ECO:0007669"/>
    <property type="project" value="InterPro"/>
</dbReference>
<evidence type="ECO:0000259" key="4">
    <source>
        <dbReference type="Pfam" id="PF00155"/>
    </source>
</evidence>
<name>A0A7J8N8K5_9ROSI</name>
<dbReference type="Gene3D" id="3.40.640.10">
    <property type="entry name" value="Type I PLP-dependent aspartate aminotransferase-like (Major domain)"/>
    <property type="match status" value="1"/>
</dbReference>
<evidence type="ECO:0000256" key="1">
    <source>
        <dbReference type="ARBA" id="ARBA00001933"/>
    </source>
</evidence>
<comment type="caution">
    <text evidence="5">The sequence shown here is derived from an EMBL/GenBank/DDBJ whole genome shotgun (WGS) entry which is preliminary data.</text>
</comment>
<dbReference type="InterPro" id="IPR015422">
    <property type="entry name" value="PyrdxlP-dep_Trfase_small"/>
</dbReference>
<comment type="cofactor">
    <cofactor evidence="1">
        <name>pyridoxal 5'-phosphate</name>
        <dbReference type="ChEBI" id="CHEBI:597326"/>
    </cofactor>
</comment>
<comment type="similarity">
    <text evidence="2">Belongs to the class-I pyridoxal-phosphate-dependent aminotransferase family.</text>
</comment>
<protein>
    <recommendedName>
        <fullName evidence="4">Aminotransferase class I/classII large domain-containing protein</fullName>
    </recommendedName>
</protein>
<dbReference type="EMBL" id="JABEZX010000013">
    <property type="protein sequence ID" value="MBA0573246.1"/>
    <property type="molecule type" value="Genomic_DNA"/>
</dbReference>
<dbReference type="CDD" id="cd00609">
    <property type="entry name" value="AAT_like"/>
    <property type="match status" value="1"/>
</dbReference>
<dbReference type="Gene3D" id="3.90.1150.10">
    <property type="entry name" value="Aspartate Aminotransferase, domain 1"/>
    <property type="match status" value="1"/>
</dbReference>